<dbReference type="EMBL" id="RCMG01000919">
    <property type="protein sequence ID" value="KAG2842216.1"/>
    <property type="molecule type" value="Genomic_DNA"/>
</dbReference>
<protein>
    <submittedName>
        <fullName evidence="3">Uncharacterized protein</fullName>
    </submittedName>
</protein>
<evidence type="ECO:0000313" key="5">
    <source>
        <dbReference type="Proteomes" id="UP000697107"/>
    </source>
</evidence>
<reference evidence="3" key="1">
    <citation type="submission" date="2018-10" db="EMBL/GenBank/DDBJ databases">
        <title>Effector identification in a new, highly contiguous assembly of the strawberry crown rot pathogen Phytophthora cactorum.</title>
        <authorList>
            <person name="Armitage A.D."/>
            <person name="Nellist C.F."/>
            <person name="Bates H."/>
            <person name="Vickerstaff R.J."/>
            <person name="Harrison R.J."/>
        </authorList>
    </citation>
    <scope>NUCLEOTIDE SEQUENCE</scope>
    <source>
        <strain evidence="1">15-7</strain>
        <strain evidence="2">4032</strain>
        <strain evidence="3">P415</strain>
        <strain evidence="4">P421</strain>
    </source>
</reference>
<evidence type="ECO:0000313" key="3">
    <source>
        <dbReference type="EMBL" id="KAG2967498.1"/>
    </source>
</evidence>
<evidence type="ECO:0000313" key="1">
    <source>
        <dbReference type="EMBL" id="KAG2842216.1"/>
    </source>
</evidence>
<dbReference type="EMBL" id="RCMI01000932">
    <property type="protein sequence ID" value="KAG2894052.1"/>
    <property type="molecule type" value="Genomic_DNA"/>
</dbReference>
<name>A0A8T1FCS3_9STRA</name>
<proteinExistence type="predicted"/>
<dbReference type="Proteomes" id="UP000735874">
    <property type="component" value="Unassembled WGS sequence"/>
</dbReference>
<gene>
    <name evidence="1" type="ORF">PC113_g18863</name>
    <name evidence="2" type="ORF">PC115_g18275</name>
    <name evidence="3" type="ORF">PC118_g18538</name>
    <name evidence="4" type="ORF">PC129_g17564</name>
</gene>
<evidence type="ECO:0000313" key="2">
    <source>
        <dbReference type="EMBL" id="KAG2894052.1"/>
    </source>
</evidence>
<dbReference type="VEuPathDB" id="FungiDB:PC110_g11157"/>
<dbReference type="EMBL" id="RCMV01000952">
    <property type="protein sequence ID" value="KAG3211460.1"/>
    <property type="molecule type" value="Genomic_DNA"/>
</dbReference>
<organism evidence="3 5">
    <name type="scientific">Phytophthora cactorum</name>
    <dbReference type="NCBI Taxonomy" id="29920"/>
    <lineage>
        <taxon>Eukaryota</taxon>
        <taxon>Sar</taxon>
        <taxon>Stramenopiles</taxon>
        <taxon>Oomycota</taxon>
        <taxon>Peronosporomycetes</taxon>
        <taxon>Peronosporales</taxon>
        <taxon>Peronosporaceae</taxon>
        <taxon>Phytophthora</taxon>
    </lineage>
</organism>
<dbReference type="EMBL" id="RCML01000927">
    <property type="protein sequence ID" value="KAG2967498.1"/>
    <property type="molecule type" value="Genomic_DNA"/>
</dbReference>
<dbReference type="Proteomes" id="UP000774804">
    <property type="component" value="Unassembled WGS sequence"/>
</dbReference>
<sequence>MYLKTGKINAYAVYTMVDETDAYTTYATVGTSKTEKKTRQALQLQVVVCFIHLDFSRYCVPIVCHTHLV</sequence>
<dbReference type="Proteomes" id="UP000760860">
    <property type="component" value="Unassembled WGS sequence"/>
</dbReference>
<accession>A0A8T1FCS3</accession>
<evidence type="ECO:0000313" key="4">
    <source>
        <dbReference type="EMBL" id="KAG3211460.1"/>
    </source>
</evidence>
<dbReference type="AlphaFoldDB" id="A0A8T1FCS3"/>
<dbReference type="Proteomes" id="UP000697107">
    <property type="component" value="Unassembled WGS sequence"/>
</dbReference>
<comment type="caution">
    <text evidence="3">The sequence shown here is derived from an EMBL/GenBank/DDBJ whole genome shotgun (WGS) entry which is preliminary data.</text>
</comment>